<evidence type="ECO:0000313" key="2">
    <source>
        <dbReference type="Proteomes" id="UP001281761"/>
    </source>
</evidence>
<protein>
    <submittedName>
        <fullName evidence="1">Uncharacterized protein</fullName>
    </submittedName>
</protein>
<sequence>MCRIEPSTDERDIVRTISTVDDKDEINHPTMESELNYLSDSHVHPRNKINSFQWLHIHSLLTTHVQSQPKEQNNEVLSQLLQRMMTILDECFDSHTPIPNKRLLHSSLSQLAQYPSLDPKIKRKIIQCLASLETNEEGPFIVVPKEQFESMEATITSFSNLQQQQNQLQAKLSESEGMIFQLEKRSSLCDHFRVSESTVTRINSDSWASCFTKPVSKGVHRLSIKNTGTQGITIGVCDVAEYPTFLTTNVNSSPNAAMMLNFDGSLCTAGKYLAQNTPPQNGQEWSAEADLEKRTLHFFIDGIQQPHFFINIPVPLVFAIDTYSKNVPIEITFWGGEDQSHVTFDLSLRLPVLKSCNKE</sequence>
<proteinExistence type="predicted"/>
<organism evidence="1 2">
    <name type="scientific">Blattamonas nauphoetae</name>
    <dbReference type="NCBI Taxonomy" id="2049346"/>
    <lineage>
        <taxon>Eukaryota</taxon>
        <taxon>Metamonada</taxon>
        <taxon>Preaxostyla</taxon>
        <taxon>Oxymonadida</taxon>
        <taxon>Blattamonas</taxon>
    </lineage>
</organism>
<dbReference type="Gene3D" id="2.60.120.920">
    <property type="match status" value="1"/>
</dbReference>
<evidence type="ECO:0000313" key="1">
    <source>
        <dbReference type="EMBL" id="KAK2947341.1"/>
    </source>
</evidence>
<gene>
    <name evidence="1" type="ORF">BLNAU_17728</name>
</gene>
<accession>A0ABQ9X6D8</accession>
<keyword evidence="2" id="KW-1185">Reference proteome</keyword>
<dbReference type="Proteomes" id="UP001281761">
    <property type="component" value="Unassembled WGS sequence"/>
</dbReference>
<comment type="caution">
    <text evidence="1">The sequence shown here is derived from an EMBL/GenBank/DDBJ whole genome shotgun (WGS) entry which is preliminary data.</text>
</comment>
<dbReference type="InterPro" id="IPR043136">
    <property type="entry name" value="B30.2/SPRY_sf"/>
</dbReference>
<name>A0ABQ9X6D8_9EUKA</name>
<dbReference type="EMBL" id="JARBJD010000204">
    <property type="protein sequence ID" value="KAK2947341.1"/>
    <property type="molecule type" value="Genomic_DNA"/>
</dbReference>
<reference evidence="1 2" key="1">
    <citation type="journal article" date="2022" name="bioRxiv">
        <title>Genomics of Preaxostyla Flagellates Illuminates Evolutionary Transitions and the Path Towards Mitochondrial Loss.</title>
        <authorList>
            <person name="Novak L.V.F."/>
            <person name="Treitli S.C."/>
            <person name="Pyrih J."/>
            <person name="Halakuc P."/>
            <person name="Pipaliya S.V."/>
            <person name="Vacek V."/>
            <person name="Brzon O."/>
            <person name="Soukal P."/>
            <person name="Eme L."/>
            <person name="Dacks J.B."/>
            <person name="Karnkowska A."/>
            <person name="Elias M."/>
            <person name="Hampl V."/>
        </authorList>
    </citation>
    <scope>NUCLEOTIDE SEQUENCE [LARGE SCALE GENOMIC DNA]</scope>
    <source>
        <strain evidence="1">NAU3</strain>
        <tissue evidence="1">Gut</tissue>
    </source>
</reference>